<evidence type="ECO:0000313" key="5">
    <source>
        <dbReference type="EMBL" id="USS88960.1"/>
    </source>
</evidence>
<name>A0A9Q8ZP20_9LACO</name>
<evidence type="ECO:0000256" key="2">
    <source>
        <dbReference type="ARBA" id="ARBA00007362"/>
    </source>
</evidence>
<proteinExistence type="inferred from homology"/>
<feature type="transmembrane region" description="Helical" evidence="3">
    <location>
        <begin position="256"/>
        <end position="274"/>
    </location>
</feature>
<protein>
    <submittedName>
        <fullName evidence="5">DMT family transporter</fullName>
    </submittedName>
</protein>
<dbReference type="Proteomes" id="UP001055911">
    <property type="component" value="Chromosome"/>
</dbReference>
<dbReference type="GO" id="GO:0016020">
    <property type="term" value="C:membrane"/>
    <property type="evidence" value="ECO:0007669"/>
    <property type="project" value="InterPro"/>
</dbReference>
<feature type="transmembrane region" description="Helical" evidence="3">
    <location>
        <begin position="62"/>
        <end position="80"/>
    </location>
</feature>
<feature type="domain" description="EamA" evidence="4">
    <location>
        <begin position="3"/>
        <end position="130"/>
    </location>
</feature>
<evidence type="ECO:0000313" key="6">
    <source>
        <dbReference type="Proteomes" id="UP001055911"/>
    </source>
</evidence>
<dbReference type="AlphaFoldDB" id="A0A9Q8ZP20"/>
<keyword evidence="6" id="KW-1185">Reference proteome</keyword>
<feature type="transmembrane region" description="Helical" evidence="3">
    <location>
        <begin position="201"/>
        <end position="220"/>
    </location>
</feature>
<sequence length="285" mass="32179">MKKGYILSIASVLIMSVTPILNKLTLKEYTPLITSFIFSICSIIFTSLAIRKTKLTKINIRIVLISLLSAFGLCLQFYSLNYLSPATFAFIGRFYIIFTILLSLIMLKEKLSLMDILAIILSIVGTIYIYKDDPQRGNLQGIIYAFLYTFMFAMCGVITKKELKRTSSNTINFYNQLLSIIVIGILIVFTGQNINVNFKGVFVIALSAFASGFVGLLLYYEGMKYLSMSKVSIIRSLSPVVVLFYSVIVFNTKITSHLLIGGFLILFSVIMMNSKDIFQKLIRRH</sequence>
<dbReference type="Pfam" id="PF00892">
    <property type="entry name" value="EamA"/>
    <property type="match status" value="2"/>
</dbReference>
<evidence type="ECO:0000259" key="4">
    <source>
        <dbReference type="Pfam" id="PF00892"/>
    </source>
</evidence>
<evidence type="ECO:0000256" key="1">
    <source>
        <dbReference type="ARBA" id="ARBA00004127"/>
    </source>
</evidence>
<dbReference type="InterPro" id="IPR037185">
    <property type="entry name" value="EmrE-like"/>
</dbReference>
<feature type="transmembrane region" description="Helical" evidence="3">
    <location>
        <begin position="32"/>
        <end position="50"/>
    </location>
</feature>
<feature type="transmembrane region" description="Helical" evidence="3">
    <location>
        <begin position="113"/>
        <end position="130"/>
    </location>
</feature>
<comment type="similarity">
    <text evidence="2">Belongs to the EamA transporter family.</text>
</comment>
<dbReference type="RefSeq" id="WP_252766477.1">
    <property type="nucleotide sequence ID" value="NZ_CP097119.1"/>
</dbReference>
<dbReference type="InterPro" id="IPR000620">
    <property type="entry name" value="EamA_dom"/>
</dbReference>
<gene>
    <name evidence="5" type="ORF">M3M40_05595</name>
</gene>
<feature type="transmembrane region" description="Helical" evidence="3">
    <location>
        <begin position="86"/>
        <end position="106"/>
    </location>
</feature>
<accession>A0A9Q8ZP20</accession>
<dbReference type="SUPFAM" id="SSF103481">
    <property type="entry name" value="Multidrug resistance efflux transporter EmrE"/>
    <property type="match status" value="2"/>
</dbReference>
<feature type="transmembrane region" description="Helical" evidence="3">
    <location>
        <begin position="171"/>
        <end position="189"/>
    </location>
</feature>
<dbReference type="PANTHER" id="PTHR22911">
    <property type="entry name" value="ACYL-MALONYL CONDENSING ENZYME-RELATED"/>
    <property type="match status" value="1"/>
</dbReference>
<dbReference type="EMBL" id="CP097119">
    <property type="protein sequence ID" value="USS88960.1"/>
    <property type="molecule type" value="Genomic_DNA"/>
</dbReference>
<feature type="transmembrane region" description="Helical" evidence="3">
    <location>
        <begin position="232"/>
        <end position="250"/>
    </location>
</feature>
<keyword evidence="3" id="KW-1133">Transmembrane helix</keyword>
<keyword evidence="3" id="KW-0472">Membrane</keyword>
<evidence type="ECO:0000256" key="3">
    <source>
        <dbReference type="SAM" id="Phobius"/>
    </source>
</evidence>
<reference evidence="5" key="1">
    <citation type="submission" date="2022-05" db="EMBL/GenBank/DDBJ databases">
        <authorList>
            <person name="Oliphant S.A."/>
            <person name="Watson-Haigh N.S."/>
            <person name="Sumby K.M."/>
            <person name="Gardner J.M."/>
            <person name="Jiranek V."/>
        </authorList>
    </citation>
    <scope>NUCLEOTIDE SEQUENCE</scope>
    <source>
        <strain evidence="5">KI4_B1</strain>
    </source>
</reference>
<dbReference type="PANTHER" id="PTHR22911:SF137">
    <property type="entry name" value="SOLUTE CARRIER FAMILY 35 MEMBER G2-RELATED"/>
    <property type="match status" value="1"/>
</dbReference>
<keyword evidence="3" id="KW-0812">Transmembrane</keyword>
<comment type="subcellular location">
    <subcellularLocation>
        <location evidence="1">Endomembrane system</location>
        <topology evidence="1">Multi-pass membrane protein</topology>
    </subcellularLocation>
</comment>
<organism evidence="5 6">
    <name type="scientific">Fructilactobacillus cliffordii</name>
    <dbReference type="NCBI Taxonomy" id="2940299"/>
    <lineage>
        <taxon>Bacteria</taxon>
        <taxon>Bacillati</taxon>
        <taxon>Bacillota</taxon>
        <taxon>Bacilli</taxon>
        <taxon>Lactobacillales</taxon>
        <taxon>Lactobacillaceae</taxon>
        <taxon>Fructilactobacillus</taxon>
    </lineage>
</organism>
<feature type="domain" description="EamA" evidence="4">
    <location>
        <begin position="140"/>
        <end position="273"/>
    </location>
</feature>
<feature type="transmembrane region" description="Helical" evidence="3">
    <location>
        <begin position="142"/>
        <end position="159"/>
    </location>
</feature>